<feature type="region of interest" description="Disordered" evidence="1">
    <location>
        <begin position="1"/>
        <end position="20"/>
    </location>
</feature>
<feature type="compositionally biased region" description="Basic residues" evidence="1">
    <location>
        <begin position="7"/>
        <end position="20"/>
    </location>
</feature>
<dbReference type="AntiFam" id="ANF00261">
    <property type="entry name" value="Protein of unknown function (DUF1534)"/>
</dbReference>
<protein>
    <submittedName>
        <fullName evidence="2">DUF1534 domain-containing protein</fullName>
    </submittedName>
</protein>
<gene>
    <name evidence="2" type="ORF">PLA107_019250</name>
</gene>
<evidence type="ECO:0000313" key="2">
    <source>
        <dbReference type="EMBL" id="AXH57194.1"/>
    </source>
</evidence>
<evidence type="ECO:0000256" key="1">
    <source>
        <dbReference type="SAM" id="MobiDB-lite"/>
    </source>
</evidence>
<dbReference type="Proteomes" id="UP000006426">
    <property type="component" value="Chromosome"/>
</dbReference>
<organism evidence="2 3">
    <name type="scientific">Pseudomonas amygdali pv. lachrymans str. M301315</name>
    <dbReference type="NCBI Taxonomy" id="629260"/>
    <lineage>
        <taxon>Bacteria</taxon>
        <taxon>Pseudomonadati</taxon>
        <taxon>Pseudomonadota</taxon>
        <taxon>Gammaproteobacteria</taxon>
        <taxon>Pseudomonadales</taxon>
        <taxon>Pseudomonadaceae</taxon>
        <taxon>Pseudomonas</taxon>
        <taxon>Pseudomonas amygdali</taxon>
    </lineage>
</organism>
<dbReference type="AlphaFoldDB" id="A0AAD0PTY4"/>
<name>A0AAD0PTY4_PSEAV</name>
<proteinExistence type="predicted"/>
<dbReference type="EMBL" id="CP031225">
    <property type="protein sequence ID" value="AXH57194.1"/>
    <property type="molecule type" value="Genomic_DNA"/>
</dbReference>
<reference evidence="2 3" key="1">
    <citation type="journal article" date="2011" name="PLoS Pathog.">
        <title>Dynamic evolution of pathogenicity revealed by sequencing and comparative genomics of 19 Pseudomonas syringae isolates.</title>
        <authorList>
            <person name="Baltrus D.A."/>
            <person name="Nishimura M.T."/>
            <person name="Romanchuk A."/>
            <person name="Chang J.H."/>
            <person name="Mukhtar M.S."/>
            <person name="Cherkis K."/>
            <person name="Roach J."/>
            <person name="Grant S.R."/>
            <person name="Jones C.D."/>
            <person name="Dangl J.L."/>
        </authorList>
    </citation>
    <scope>NUCLEOTIDE SEQUENCE [LARGE SCALE GENOMIC DNA]</scope>
    <source>
        <strain evidence="2 3">M301315</strain>
    </source>
</reference>
<sequence length="48" mass="5509">MRDAPRHKSAPRCKRKIGRRASRTACDAERRTIVKVIVPHAPAWECRA</sequence>
<evidence type="ECO:0000313" key="3">
    <source>
        <dbReference type="Proteomes" id="UP000006426"/>
    </source>
</evidence>
<accession>A0AAD0PTY4</accession>